<evidence type="ECO:0000259" key="12">
    <source>
        <dbReference type="PROSITE" id="PS51721"/>
    </source>
</evidence>
<dbReference type="PROSITE" id="PS51721">
    <property type="entry name" value="G_CP"/>
    <property type="match status" value="1"/>
</dbReference>
<feature type="domain" description="EngC GTPase" evidence="11">
    <location>
        <begin position="80"/>
        <end position="227"/>
    </location>
</feature>
<evidence type="ECO:0000256" key="3">
    <source>
        <dbReference type="ARBA" id="ARBA00022723"/>
    </source>
</evidence>
<keyword evidence="2 10" id="KW-0690">Ribosome biogenesis</keyword>
<dbReference type="Pfam" id="PF16745">
    <property type="entry name" value="RsgA_N"/>
    <property type="match status" value="1"/>
</dbReference>
<dbReference type="Gene3D" id="3.40.50.300">
    <property type="entry name" value="P-loop containing nucleotide triphosphate hydrolases"/>
    <property type="match status" value="1"/>
</dbReference>
<evidence type="ECO:0000256" key="9">
    <source>
        <dbReference type="ARBA" id="ARBA00023134"/>
    </source>
</evidence>
<comment type="subunit">
    <text evidence="10">Monomer. Associates with 30S ribosomal subunit, binds 16S rRNA.</text>
</comment>
<evidence type="ECO:0000256" key="5">
    <source>
        <dbReference type="ARBA" id="ARBA00022741"/>
    </source>
</evidence>
<evidence type="ECO:0000256" key="4">
    <source>
        <dbReference type="ARBA" id="ARBA00022730"/>
    </source>
</evidence>
<dbReference type="EC" id="3.6.1.-" evidence="10"/>
<dbReference type="InterPro" id="IPR027417">
    <property type="entry name" value="P-loop_NTPase"/>
</dbReference>
<dbReference type="Gene3D" id="1.10.40.50">
    <property type="entry name" value="Probable gtpase engc, domain 3"/>
    <property type="match status" value="1"/>
</dbReference>
<dbReference type="EMBL" id="BAABQM010000001">
    <property type="protein sequence ID" value="GAA5414499.1"/>
    <property type="molecule type" value="Genomic_DNA"/>
</dbReference>
<evidence type="ECO:0000256" key="1">
    <source>
        <dbReference type="ARBA" id="ARBA00022490"/>
    </source>
</evidence>
<name>A0ABP9U6S1_9BACT</name>
<evidence type="ECO:0000256" key="10">
    <source>
        <dbReference type="HAMAP-Rule" id="MF_01820"/>
    </source>
</evidence>
<evidence type="ECO:0000256" key="7">
    <source>
        <dbReference type="ARBA" id="ARBA00022833"/>
    </source>
</evidence>
<keyword evidence="6 10" id="KW-0378">Hydrolase</keyword>
<dbReference type="PANTHER" id="PTHR32120:SF11">
    <property type="entry name" value="SMALL RIBOSOMAL SUBUNIT BIOGENESIS GTPASE RSGA 1, MITOCHONDRIAL-RELATED"/>
    <property type="match status" value="1"/>
</dbReference>
<evidence type="ECO:0000256" key="6">
    <source>
        <dbReference type="ARBA" id="ARBA00022801"/>
    </source>
</evidence>
<dbReference type="CDD" id="cd01854">
    <property type="entry name" value="YjeQ_EngC"/>
    <property type="match status" value="1"/>
</dbReference>
<dbReference type="PANTHER" id="PTHR32120">
    <property type="entry name" value="SMALL RIBOSOMAL SUBUNIT BIOGENESIS GTPASE RSGA"/>
    <property type="match status" value="1"/>
</dbReference>
<feature type="domain" description="CP-type G" evidence="12">
    <location>
        <begin position="71"/>
        <end position="229"/>
    </location>
</feature>
<reference evidence="13" key="1">
    <citation type="submission" date="2024-02" db="EMBL/GenBank/DDBJ databases">
        <title>Draft genome sequence of new strains in genus Ureaplasma.</title>
        <authorList>
            <person name="Nakajima Y."/>
            <person name="Segawa T."/>
        </authorList>
    </citation>
    <scope>NUCLEOTIDE SEQUENCE [LARGE SCALE GENOMIC DNA]</scope>
    <source>
        <strain evidence="13">OM1</strain>
    </source>
</reference>
<feature type="binding site" evidence="10">
    <location>
        <position position="257"/>
    </location>
    <ligand>
        <name>Zn(2+)</name>
        <dbReference type="ChEBI" id="CHEBI:29105"/>
    </ligand>
</feature>
<feature type="binding site" evidence="10">
    <location>
        <position position="259"/>
    </location>
    <ligand>
        <name>Zn(2+)</name>
        <dbReference type="ChEBI" id="CHEBI:29105"/>
    </ligand>
</feature>
<comment type="cofactor">
    <cofactor evidence="10">
        <name>Zn(2+)</name>
        <dbReference type="ChEBI" id="CHEBI:29105"/>
    </cofactor>
    <text evidence="10">Binds 1 zinc ion per subunit.</text>
</comment>
<comment type="caution">
    <text evidence="13">The sequence shown here is derived from an EMBL/GenBank/DDBJ whole genome shotgun (WGS) entry which is preliminary data.</text>
</comment>
<keyword evidence="1 10" id="KW-0963">Cytoplasm</keyword>
<feature type="binding site" evidence="10">
    <location>
        <position position="265"/>
    </location>
    <ligand>
        <name>Zn(2+)</name>
        <dbReference type="ChEBI" id="CHEBI:29105"/>
    </ligand>
</feature>
<dbReference type="InterPro" id="IPR030378">
    <property type="entry name" value="G_CP_dom"/>
</dbReference>
<evidence type="ECO:0000256" key="8">
    <source>
        <dbReference type="ARBA" id="ARBA00022884"/>
    </source>
</evidence>
<gene>
    <name evidence="10 13" type="primary">rsgA</name>
    <name evidence="13" type="ORF">UREOM_2100</name>
</gene>
<keyword evidence="5 10" id="KW-0547">Nucleotide-binding</keyword>
<comment type="subcellular location">
    <subcellularLocation>
        <location evidence="10">Cytoplasm</location>
    </subcellularLocation>
</comment>
<keyword evidence="3 10" id="KW-0479">Metal-binding</keyword>
<evidence type="ECO:0000313" key="13">
    <source>
        <dbReference type="EMBL" id="GAA5414499.1"/>
    </source>
</evidence>
<dbReference type="SUPFAM" id="SSF50249">
    <property type="entry name" value="Nucleic acid-binding proteins"/>
    <property type="match status" value="1"/>
</dbReference>
<organism evidence="13 14">
    <name type="scientific">Ureaplasma ceti</name>
    <dbReference type="NCBI Taxonomy" id="3119530"/>
    <lineage>
        <taxon>Bacteria</taxon>
        <taxon>Bacillati</taxon>
        <taxon>Mycoplasmatota</taxon>
        <taxon>Mycoplasmoidales</taxon>
        <taxon>Mycoplasmoidaceae</taxon>
        <taxon>Ureaplasma</taxon>
    </lineage>
</organism>
<sequence>MQQDKLTGRIFSYIGGLANIYVASQDSFIKAKAKGIFRHDKMEYKPMVGDYVKLTAVNDTEFVISEILERDNSLIRPKVANVDEVILIQSVKEPDLNLFLLNKYLAFFESRIGTVKIALSKIDLLSETEKQQVRDIIAMYRHDGYTIYDLSQESDFLDLKTDLSSKTVCLAGNSGVGKSTLLNRIDANLALRTQEISKALNRGKHTTTNVGIVQYQNGYLIDTPGFSSLEVNLTKEQLAYSFHDFREISCQCKFSNCLHLNEPQCAIKQAVIDTKISQLRYDDYLRLMKEIK</sequence>
<keyword evidence="7 10" id="KW-0862">Zinc</keyword>
<dbReference type="PROSITE" id="PS50936">
    <property type="entry name" value="ENGC_GTPASE"/>
    <property type="match status" value="1"/>
</dbReference>
<keyword evidence="8 10" id="KW-0694">RNA-binding</keyword>
<evidence type="ECO:0000256" key="2">
    <source>
        <dbReference type="ARBA" id="ARBA00022517"/>
    </source>
</evidence>
<dbReference type="InterPro" id="IPR012340">
    <property type="entry name" value="NA-bd_OB-fold"/>
</dbReference>
<evidence type="ECO:0000313" key="14">
    <source>
        <dbReference type="Proteomes" id="UP001449582"/>
    </source>
</evidence>
<comment type="function">
    <text evidence="10">One of several proteins that assist in the late maturation steps of the functional core of the 30S ribosomal subunit. Helps release RbfA from mature subunits. May play a role in the assembly of ribosomal proteins into the subunit. Circularly permuted GTPase that catalyzes slow GTP hydrolysis, GTPase activity is stimulated by the 30S ribosomal subunit.</text>
</comment>
<keyword evidence="14" id="KW-1185">Reference proteome</keyword>
<feature type="binding site" evidence="10">
    <location>
        <begin position="172"/>
        <end position="180"/>
    </location>
    <ligand>
        <name>GTP</name>
        <dbReference type="ChEBI" id="CHEBI:37565"/>
    </ligand>
</feature>
<protein>
    <recommendedName>
        <fullName evidence="10">Small ribosomal subunit biogenesis GTPase RsgA</fullName>
        <ecNumber evidence="10">3.6.1.-</ecNumber>
    </recommendedName>
</protein>
<evidence type="ECO:0000259" key="11">
    <source>
        <dbReference type="PROSITE" id="PS50936"/>
    </source>
</evidence>
<dbReference type="InterPro" id="IPR031944">
    <property type="entry name" value="RsgA_N"/>
</dbReference>
<proteinExistence type="inferred from homology"/>
<dbReference type="RefSeq" id="WP_353289663.1">
    <property type="nucleotide sequence ID" value="NZ_BAABQM010000001.1"/>
</dbReference>
<dbReference type="Pfam" id="PF03193">
    <property type="entry name" value="RsgA_GTPase"/>
    <property type="match status" value="1"/>
</dbReference>
<keyword evidence="9 10" id="KW-0342">GTP-binding</keyword>
<dbReference type="Gene3D" id="2.40.50.140">
    <property type="entry name" value="Nucleic acid-binding proteins"/>
    <property type="match status" value="1"/>
</dbReference>
<keyword evidence="4 10" id="KW-0699">rRNA-binding</keyword>
<comment type="similarity">
    <text evidence="10">Belongs to the TRAFAC class YlqF/YawG GTPase family. RsgA subfamily.</text>
</comment>
<dbReference type="HAMAP" id="MF_01820">
    <property type="entry name" value="GTPase_RsgA"/>
    <property type="match status" value="1"/>
</dbReference>
<dbReference type="NCBIfam" id="TIGR00157">
    <property type="entry name" value="ribosome small subunit-dependent GTPase A"/>
    <property type="match status" value="1"/>
</dbReference>
<dbReference type="Proteomes" id="UP001449582">
    <property type="component" value="Unassembled WGS sequence"/>
</dbReference>
<feature type="binding site" evidence="10">
    <location>
        <position position="252"/>
    </location>
    <ligand>
        <name>Zn(2+)</name>
        <dbReference type="ChEBI" id="CHEBI:29105"/>
    </ligand>
</feature>
<dbReference type="InterPro" id="IPR010914">
    <property type="entry name" value="RsgA_GTPase_dom"/>
</dbReference>
<feature type="binding site" evidence="10">
    <location>
        <begin position="120"/>
        <end position="123"/>
    </location>
    <ligand>
        <name>GTP</name>
        <dbReference type="ChEBI" id="CHEBI:37565"/>
    </ligand>
</feature>
<dbReference type="SUPFAM" id="SSF52540">
    <property type="entry name" value="P-loop containing nucleoside triphosphate hydrolases"/>
    <property type="match status" value="1"/>
</dbReference>
<dbReference type="InterPro" id="IPR004881">
    <property type="entry name" value="Ribosome_biogen_GTPase_RsgA"/>
</dbReference>
<accession>A0ABP9U6S1</accession>